<dbReference type="InterPro" id="IPR000774">
    <property type="entry name" value="PPIase_FKBP_N"/>
</dbReference>
<dbReference type="Pfam" id="PF01346">
    <property type="entry name" value="FKBP_N"/>
    <property type="match status" value="1"/>
</dbReference>
<dbReference type="PANTHER" id="PTHR43811:SF19">
    <property type="entry name" value="39 KDA FK506-BINDING NUCLEAR PROTEIN"/>
    <property type="match status" value="1"/>
</dbReference>
<dbReference type="GO" id="GO:0006457">
    <property type="term" value="P:protein folding"/>
    <property type="evidence" value="ECO:0007669"/>
    <property type="project" value="InterPro"/>
</dbReference>
<gene>
    <name evidence="9" type="ORF">TJEJU_3172</name>
</gene>
<evidence type="ECO:0000256" key="2">
    <source>
        <dbReference type="ARBA" id="ARBA00006577"/>
    </source>
</evidence>
<keyword evidence="3 5" id="KW-0697">Rotamase</keyword>
<dbReference type="Proteomes" id="UP000215214">
    <property type="component" value="Chromosome TJEJU"/>
</dbReference>
<keyword evidence="10" id="KW-1185">Reference proteome</keyword>
<evidence type="ECO:0000256" key="1">
    <source>
        <dbReference type="ARBA" id="ARBA00000971"/>
    </source>
</evidence>
<organism evidence="9 10">
    <name type="scientific">Tenacibaculum jejuense</name>
    <dbReference type="NCBI Taxonomy" id="584609"/>
    <lineage>
        <taxon>Bacteria</taxon>
        <taxon>Pseudomonadati</taxon>
        <taxon>Bacteroidota</taxon>
        <taxon>Flavobacteriia</taxon>
        <taxon>Flavobacteriales</taxon>
        <taxon>Flavobacteriaceae</taxon>
        <taxon>Tenacibaculum</taxon>
    </lineage>
</organism>
<feature type="coiled-coil region" evidence="7">
    <location>
        <begin position="101"/>
        <end position="128"/>
    </location>
</feature>
<evidence type="ECO:0000313" key="10">
    <source>
        <dbReference type="Proteomes" id="UP000215214"/>
    </source>
</evidence>
<dbReference type="OrthoDB" id="9814548at2"/>
<dbReference type="Gene3D" id="3.10.50.40">
    <property type="match status" value="1"/>
</dbReference>
<comment type="similarity">
    <text evidence="2 6">Belongs to the FKBP-type PPIase family.</text>
</comment>
<keyword evidence="7" id="KW-0175">Coiled coil</keyword>
<dbReference type="PANTHER" id="PTHR43811">
    <property type="entry name" value="FKBP-TYPE PEPTIDYL-PROLYL CIS-TRANS ISOMERASE FKPA"/>
    <property type="match status" value="1"/>
</dbReference>
<evidence type="ECO:0000256" key="4">
    <source>
        <dbReference type="ARBA" id="ARBA00023235"/>
    </source>
</evidence>
<dbReference type="AlphaFoldDB" id="A0A238UCT5"/>
<dbReference type="KEGG" id="tje:TJEJU_3172"/>
<name>A0A238UCT5_9FLAO</name>
<evidence type="ECO:0000256" key="6">
    <source>
        <dbReference type="RuleBase" id="RU003915"/>
    </source>
</evidence>
<dbReference type="PROSITE" id="PS51257">
    <property type="entry name" value="PROKAR_LIPOPROTEIN"/>
    <property type="match status" value="1"/>
</dbReference>
<keyword evidence="4 5" id="KW-0413">Isomerase</keyword>
<evidence type="ECO:0000256" key="5">
    <source>
        <dbReference type="PROSITE-ProRule" id="PRU00277"/>
    </source>
</evidence>
<dbReference type="EC" id="5.2.1.8" evidence="6"/>
<dbReference type="SUPFAM" id="SSF54534">
    <property type="entry name" value="FKBP-like"/>
    <property type="match status" value="1"/>
</dbReference>
<feature type="domain" description="PPIase FKBP-type" evidence="8">
    <location>
        <begin position="158"/>
        <end position="245"/>
    </location>
</feature>
<dbReference type="EMBL" id="LT899436">
    <property type="protein sequence ID" value="SNR16826.1"/>
    <property type="molecule type" value="Genomic_DNA"/>
</dbReference>
<protein>
    <recommendedName>
        <fullName evidence="6">Peptidyl-prolyl cis-trans isomerase</fullName>
        <ecNumber evidence="6">5.2.1.8</ecNumber>
    </recommendedName>
</protein>
<dbReference type="GO" id="GO:0003755">
    <property type="term" value="F:peptidyl-prolyl cis-trans isomerase activity"/>
    <property type="evidence" value="ECO:0007669"/>
    <property type="project" value="UniProtKB-UniRule"/>
</dbReference>
<accession>A0A238UCT5</accession>
<sequence>MKLTKVMAIAAMGMTIVSCNNTQVKSKANLDTYIDSVSYAIGLNTAMRMSSDAAAKELDLDLYIQGYSEGIDSTNTTLIDRKDAEQIISKYFQKLRMDQMKKREEDMKKKAEASFKEYKEENEKFLAENKTKEGVITTASGLQYKVIKEGSGDAPKTTDKVKVHYHGALIDGTMFDSTMDPQKDPAEFGVTQVIKGWTEGLQLMKPGAKYKFFIPQELAYGYQQRGPVLKPFSTLVFDVELLEVMPSTPPSQLGDGHSKGDGHGH</sequence>
<dbReference type="FunFam" id="3.10.50.40:FF:000006">
    <property type="entry name" value="Peptidyl-prolyl cis-trans isomerase"/>
    <property type="match status" value="1"/>
</dbReference>
<evidence type="ECO:0000256" key="3">
    <source>
        <dbReference type="ARBA" id="ARBA00023110"/>
    </source>
</evidence>
<dbReference type="InterPro" id="IPR046357">
    <property type="entry name" value="PPIase_dom_sf"/>
</dbReference>
<dbReference type="Pfam" id="PF00254">
    <property type="entry name" value="FKBP_C"/>
    <property type="match status" value="1"/>
</dbReference>
<dbReference type="InterPro" id="IPR001179">
    <property type="entry name" value="PPIase_FKBP_dom"/>
</dbReference>
<dbReference type="RefSeq" id="WP_095073654.1">
    <property type="nucleotide sequence ID" value="NZ_LT899436.1"/>
</dbReference>
<comment type="catalytic activity">
    <reaction evidence="1 5 6">
        <text>[protein]-peptidylproline (omega=180) = [protein]-peptidylproline (omega=0)</text>
        <dbReference type="Rhea" id="RHEA:16237"/>
        <dbReference type="Rhea" id="RHEA-COMP:10747"/>
        <dbReference type="Rhea" id="RHEA-COMP:10748"/>
        <dbReference type="ChEBI" id="CHEBI:83833"/>
        <dbReference type="ChEBI" id="CHEBI:83834"/>
        <dbReference type="EC" id="5.2.1.8"/>
    </reaction>
</comment>
<evidence type="ECO:0000256" key="7">
    <source>
        <dbReference type="SAM" id="Coils"/>
    </source>
</evidence>
<evidence type="ECO:0000313" key="9">
    <source>
        <dbReference type="EMBL" id="SNR16826.1"/>
    </source>
</evidence>
<dbReference type="Gene3D" id="1.10.287.460">
    <property type="entry name" value="Peptidyl-prolyl cis-trans isomerase, FKBP-type, N-terminal domain"/>
    <property type="match status" value="1"/>
</dbReference>
<proteinExistence type="inferred from homology"/>
<evidence type="ECO:0000259" key="8">
    <source>
        <dbReference type="PROSITE" id="PS50059"/>
    </source>
</evidence>
<dbReference type="PROSITE" id="PS50059">
    <property type="entry name" value="FKBP_PPIASE"/>
    <property type="match status" value="1"/>
</dbReference>
<dbReference type="InterPro" id="IPR036944">
    <property type="entry name" value="PPIase_FKBP_N_sf"/>
</dbReference>
<reference evidence="9 10" key="1">
    <citation type="submission" date="2017-07" db="EMBL/GenBank/DDBJ databases">
        <authorList>
            <person name="Sun Z.S."/>
            <person name="Albrecht U."/>
            <person name="Echele G."/>
            <person name="Lee C.C."/>
        </authorList>
    </citation>
    <scope>NUCLEOTIDE SEQUENCE [LARGE SCALE GENOMIC DNA]</scope>
    <source>
        <strain evidence="10">type strain: KCTC 22618</strain>
    </source>
</reference>